<evidence type="ECO:0000313" key="2">
    <source>
        <dbReference type="EMBL" id="TCY77697.1"/>
    </source>
</evidence>
<evidence type="ECO:0000313" key="1">
    <source>
        <dbReference type="EMBL" id="TCY30033.1"/>
    </source>
</evidence>
<protein>
    <submittedName>
        <fullName evidence="1">Uncharacterized protein</fullName>
    </submittedName>
</protein>
<comment type="caution">
    <text evidence="1">The sequence shown here is derived from an EMBL/GenBank/DDBJ whole genome shotgun (WGS) entry which is preliminary data.</text>
</comment>
<dbReference type="Pfam" id="PF10554">
    <property type="entry name" value="Phage_ASH"/>
    <property type="match status" value="1"/>
</dbReference>
<reference evidence="1" key="1">
    <citation type="submission" date="2019-01" db="EMBL/GenBank/DDBJ databases">
        <authorList>
            <person name="Lista F."/>
            <person name="Anselmo A."/>
        </authorList>
    </citation>
    <scope>NUCLEOTIDE SEQUENCE</scope>
    <source>
        <strain evidence="2">15R</strain>
        <strain evidence="1">17R</strain>
    </source>
</reference>
<proteinExistence type="predicted"/>
<dbReference type="InterPro" id="IPR018880">
    <property type="entry name" value="Phage_P4_Ash"/>
</dbReference>
<dbReference type="EMBL" id="SDDE01000090">
    <property type="protein sequence ID" value="TCY30033.1"/>
    <property type="molecule type" value="Genomic_DNA"/>
</dbReference>
<gene>
    <name evidence="2" type="ORF">ETH36_26010</name>
    <name evidence="1" type="ORF">ETH48_26070</name>
</gene>
<dbReference type="AlphaFoldDB" id="A0A483R6I9"/>
<dbReference type="EMBL" id="SDDG01000114">
    <property type="protein sequence ID" value="TCY77697.1"/>
    <property type="molecule type" value="Genomic_DNA"/>
</dbReference>
<organism evidence="1">
    <name type="scientific">Klebsiella pneumoniae</name>
    <dbReference type="NCBI Taxonomy" id="573"/>
    <lineage>
        <taxon>Bacteria</taxon>
        <taxon>Pseudomonadati</taxon>
        <taxon>Pseudomonadota</taxon>
        <taxon>Gammaproteobacteria</taxon>
        <taxon>Enterobacterales</taxon>
        <taxon>Enterobacteriaceae</taxon>
        <taxon>Klebsiella/Raoultella group</taxon>
        <taxon>Klebsiella</taxon>
        <taxon>Klebsiella pneumoniae complex</taxon>
    </lineage>
</organism>
<dbReference type="RefSeq" id="WP_115657462.1">
    <property type="nucleotide sequence ID" value="NZ_CAAGUU010000003.1"/>
</dbReference>
<sequence length="132" mass="14366">MCVPRLLLAVFDRKRYLLSALAKSGAGIGTLRNVTGDIRRAPRLFLCRALGYTSMVGWAGAPQGAPVACNAGSSNPVQSTTMRLEPLVVGFKPVTGGCHYGYYPNPNSPVTHRSVQRRHGFHRPCRLLRSLC</sequence>
<name>A0A483R6I9_KLEPN</name>
<accession>A0A483R6I9</accession>